<evidence type="ECO:0000256" key="1">
    <source>
        <dbReference type="SAM" id="MobiDB-lite"/>
    </source>
</evidence>
<organism evidence="3 4">
    <name type="scientific">Bifidobacterium pullorum subsp. saeculare</name>
    <dbReference type="NCBI Taxonomy" id="78257"/>
    <lineage>
        <taxon>Bacteria</taxon>
        <taxon>Bacillati</taxon>
        <taxon>Actinomycetota</taxon>
        <taxon>Actinomycetes</taxon>
        <taxon>Bifidobacteriales</taxon>
        <taxon>Bifidobacteriaceae</taxon>
        <taxon>Bifidobacterium</taxon>
    </lineage>
</organism>
<accession>A0A939BAK0</accession>
<evidence type="ECO:0000259" key="2">
    <source>
        <dbReference type="PROSITE" id="PS50011"/>
    </source>
</evidence>
<sequence length="148" mass="16469">VDRRADIFAAGIVTWEMLTGRRLFKGDDDVEVLHRLLDMPIPRLRQLVPELPESLERALARALERDRDRRPATAEAFMEALERAAPEVGGLASARTVGAYVEQIAHEKLLIERRRVREVGTPLPTDTPSTPSSFSGTPAEHGTLVTLH</sequence>
<keyword evidence="4" id="KW-1185">Reference proteome</keyword>
<dbReference type="PROSITE" id="PS50011">
    <property type="entry name" value="PROTEIN_KINASE_DOM"/>
    <property type="match status" value="1"/>
</dbReference>
<reference evidence="3" key="1">
    <citation type="submission" date="2020-08" db="EMBL/GenBank/DDBJ databases">
        <authorList>
            <person name="Cejkova D."/>
            <person name="Kubasova T."/>
            <person name="Jahodarova E."/>
            <person name="Rychlik I."/>
        </authorList>
    </citation>
    <scope>NUCLEOTIDE SEQUENCE</scope>
    <source>
        <strain evidence="3">An836</strain>
    </source>
</reference>
<gene>
    <name evidence="3" type="ORF">H7U32_10270</name>
</gene>
<evidence type="ECO:0000313" key="3">
    <source>
        <dbReference type="EMBL" id="MBM6700653.1"/>
    </source>
</evidence>
<comment type="caution">
    <text evidence="3">The sequence shown here is derived from an EMBL/GenBank/DDBJ whole genome shotgun (WGS) entry which is preliminary data.</text>
</comment>
<dbReference type="EMBL" id="JACLYU010000235">
    <property type="protein sequence ID" value="MBM6700653.1"/>
    <property type="molecule type" value="Genomic_DNA"/>
</dbReference>
<name>A0A939BAK0_9BIFI</name>
<dbReference type="Proteomes" id="UP000718821">
    <property type="component" value="Unassembled WGS sequence"/>
</dbReference>
<proteinExistence type="predicted"/>
<dbReference type="SUPFAM" id="SSF56112">
    <property type="entry name" value="Protein kinase-like (PK-like)"/>
    <property type="match status" value="1"/>
</dbReference>
<feature type="domain" description="Protein kinase" evidence="2">
    <location>
        <begin position="1"/>
        <end position="81"/>
    </location>
</feature>
<feature type="non-terminal residue" evidence="3">
    <location>
        <position position="148"/>
    </location>
</feature>
<dbReference type="InterPro" id="IPR000719">
    <property type="entry name" value="Prot_kinase_dom"/>
</dbReference>
<feature type="non-terminal residue" evidence="3">
    <location>
        <position position="1"/>
    </location>
</feature>
<reference evidence="3" key="2">
    <citation type="journal article" date="2021" name="Sci. Rep.">
        <title>The distribution of antibiotic resistance genes in chicken gut microbiota commensals.</title>
        <authorList>
            <person name="Juricova H."/>
            <person name="Matiasovicova J."/>
            <person name="Kubasova T."/>
            <person name="Cejkova D."/>
            <person name="Rychlik I."/>
        </authorList>
    </citation>
    <scope>NUCLEOTIDE SEQUENCE</scope>
    <source>
        <strain evidence="3">An836</strain>
    </source>
</reference>
<feature type="compositionally biased region" description="Low complexity" evidence="1">
    <location>
        <begin position="121"/>
        <end position="138"/>
    </location>
</feature>
<dbReference type="GO" id="GO:0004672">
    <property type="term" value="F:protein kinase activity"/>
    <property type="evidence" value="ECO:0007669"/>
    <property type="project" value="InterPro"/>
</dbReference>
<dbReference type="Gene3D" id="1.10.510.10">
    <property type="entry name" value="Transferase(Phosphotransferase) domain 1"/>
    <property type="match status" value="1"/>
</dbReference>
<protein>
    <recommendedName>
        <fullName evidence="2">Protein kinase domain-containing protein</fullName>
    </recommendedName>
</protein>
<dbReference type="GO" id="GO:0005524">
    <property type="term" value="F:ATP binding"/>
    <property type="evidence" value="ECO:0007669"/>
    <property type="project" value="InterPro"/>
</dbReference>
<dbReference type="AlphaFoldDB" id="A0A939BAK0"/>
<feature type="region of interest" description="Disordered" evidence="1">
    <location>
        <begin position="119"/>
        <end position="148"/>
    </location>
</feature>
<evidence type="ECO:0000313" key="4">
    <source>
        <dbReference type="Proteomes" id="UP000718821"/>
    </source>
</evidence>
<dbReference type="InterPro" id="IPR011009">
    <property type="entry name" value="Kinase-like_dom_sf"/>
</dbReference>